<protein>
    <submittedName>
        <fullName evidence="1">Uncharacterized protein</fullName>
    </submittedName>
</protein>
<evidence type="ECO:0000313" key="2">
    <source>
        <dbReference type="Proteomes" id="UP000239550"/>
    </source>
</evidence>
<evidence type="ECO:0000313" key="1">
    <source>
        <dbReference type="EMBL" id="PQQ23692.1"/>
    </source>
</evidence>
<gene>
    <name evidence="1" type="ORF">C6H66_18200</name>
</gene>
<keyword evidence="2" id="KW-1185">Reference proteome</keyword>
<organism evidence="1 2">
    <name type="scientific">Photorhabdus hindustanensis</name>
    <dbReference type="NCBI Taxonomy" id="2918802"/>
    <lineage>
        <taxon>Bacteria</taxon>
        <taxon>Pseudomonadati</taxon>
        <taxon>Pseudomonadota</taxon>
        <taxon>Gammaproteobacteria</taxon>
        <taxon>Enterobacterales</taxon>
        <taxon>Morganellaceae</taxon>
        <taxon>Photorhabdus</taxon>
    </lineage>
</organism>
<accession>A0A2S8PXD1</accession>
<proteinExistence type="predicted"/>
<reference evidence="1 2" key="1">
    <citation type="submission" date="2018-02" db="EMBL/GenBank/DDBJ databases">
        <title>Five New Genomes of Indian Photorhabdus Isolates TSA.</title>
        <authorList>
            <person name="Dubay B."/>
            <person name="Somvanshi V.S."/>
        </authorList>
    </citation>
    <scope>NUCLEOTIDE SEQUENCE [LARGE SCALE GENOMIC DNA]</scope>
    <source>
        <strain evidence="1 2">H1</strain>
    </source>
</reference>
<dbReference type="EMBL" id="PUWT01000053">
    <property type="protein sequence ID" value="PQQ23692.1"/>
    <property type="molecule type" value="Genomic_DNA"/>
</dbReference>
<sequence length="63" mass="7370">MFKIIITTKNYRTGRVTKETFRNRYKTYRGAEKAAQGIRRVCMPDSKTIIETVDAEVVEVKRT</sequence>
<dbReference type="Proteomes" id="UP000239550">
    <property type="component" value="Unassembled WGS sequence"/>
</dbReference>
<dbReference type="AlphaFoldDB" id="A0A2S8PXD1"/>
<comment type="caution">
    <text evidence="1">The sequence shown here is derived from an EMBL/GenBank/DDBJ whole genome shotgun (WGS) entry which is preliminary data.</text>
</comment>
<name>A0A2S8PXD1_9GAMM</name>
<dbReference type="RefSeq" id="WP_105396311.1">
    <property type="nucleotide sequence ID" value="NZ_CAWNTA010000120.1"/>
</dbReference>